<feature type="compositionally biased region" description="Polar residues" evidence="1">
    <location>
        <begin position="1"/>
        <end position="21"/>
    </location>
</feature>
<reference evidence="2 3" key="1">
    <citation type="journal article" date="2018" name="Proc. Natl. Acad. Sci. U.S.A.">
        <title>Draft genome sequence of Camellia sinensis var. sinensis provides insights into the evolution of the tea genome and tea quality.</title>
        <authorList>
            <person name="Wei C."/>
            <person name="Yang H."/>
            <person name="Wang S."/>
            <person name="Zhao J."/>
            <person name="Liu C."/>
            <person name="Gao L."/>
            <person name="Xia E."/>
            <person name="Lu Y."/>
            <person name="Tai Y."/>
            <person name="She G."/>
            <person name="Sun J."/>
            <person name="Cao H."/>
            <person name="Tong W."/>
            <person name="Gao Q."/>
            <person name="Li Y."/>
            <person name="Deng W."/>
            <person name="Jiang X."/>
            <person name="Wang W."/>
            <person name="Chen Q."/>
            <person name="Zhang S."/>
            <person name="Li H."/>
            <person name="Wu J."/>
            <person name="Wang P."/>
            <person name="Li P."/>
            <person name="Shi C."/>
            <person name="Zheng F."/>
            <person name="Jian J."/>
            <person name="Huang B."/>
            <person name="Shan D."/>
            <person name="Shi M."/>
            <person name="Fang C."/>
            <person name="Yue Y."/>
            <person name="Li F."/>
            <person name="Li D."/>
            <person name="Wei S."/>
            <person name="Han B."/>
            <person name="Jiang C."/>
            <person name="Yin Y."/>
            <person name="Xia T."/>
            <person name="Zhang Z."/>
            <person name="Bennetzen J.L."/>
            <person name="Zhao S."/>
            <person name="Wan X."/>
        </authorList>
    </citation>
    <scope>NUCLEOTIDE SEQUENCE [LARGE SCALE GENOMIC DNA]</scope>
    <source>
        <strain evidence="3">cv. Shuchazao</strain>
        <tissue evidence="2">Leaf</tissue>
    </source>
</reference>
<dbReference type="AlphaFoldDB" id="A0A4S4EA09"/>
<sequence length="241" mass="26594">MNVQVHMSGQISGQVPNQAGTQLPGLPPQNGSSLSNHIQNLAGQCNTLNMEPELAKARRFMQEKIYDFLMQRQQRTNDIPPKRVLEIVRRLDEGLFRNAATKEEYLNLETLENRLHVLIKRLPMSTHNQQYPRLVNAPSPIGTMIPTPDSANSSVMVASAVDTSMIATGGGNSMPSVAVNTGSLLPPANGSSVGIHGGSFNSQVPANFLHEQNIQEEFHQRIAVQDEAQLSRIFKRHSIRE</sequence>
<dbReference type="STRING" id="542762.A0A4S4EA09"/>
<evidence type="ECO:0000313" key="2">
    <source>
        <dbReference type="EMBL" id="THG12972.1"/>
    </source>
</evidence>
<organism evidence="2 3">
    <name type="scientific">Camellia sinensis var. sinensis</name>
    <name type="common">China tea</name>
    <dbReference type="NCBI Taxonomy" id="542762"/>
    <lineage>
        <taxon>Eukaryota</taxon>
        <taxon>Viridiplantae</taxon>
        <taxon>Streptophyta</taxon>
        <taxon>Embryophyta</taxon>
        <taxon>Tracheophyta</taxon>
        <taxon>Spermatophyta</taxon>
        <taxon>Magnoliopsida</taxon>
        <taxon>eudicotyledons</taxon>
        <taxon>Gunneridae</taxon>
        <taxon>Pentapetalae</taxon>
        <taxon>asterids</taxon>
        <taxon>Ericales</taxon>
        <taxon>Theaceae</taxon>
        <taxon>Camellia</taxon>
    </lineage>
</organism>
<gene>
    <name evidence="2" type="ORF">TEA_026330</name>
</gene>
<dbReference type="Proteomes" id="UP000306102">
    <property type="component" value="Unassembled WGS sequence"/>
</dbReference>
<feature type="region of interest" description="Disordered" evidence="1">
    <location>
        <begin position="1"/>
        <end position="23"/>
    </location>
</feature>
<evidence type="ECO:0000313" key="3">
    <source>
        <dbReference type="Proteomes" id="UP000306102"/>
    </source>
</evidence>
<evidence type="ECO:0000256" key="1">
    <source>
        <dbReference type="SAM" id="MobiDB-lite"/>
    </source>
</evidence>
<accession>A0A4S4EA09</accession>
<protein>
    <submittedName>
        <fullName evidence="2">Uncharacterized protein</fullName>
    </submittedName>
</protein>
<comment type="caution">
    <text evidence="2">The sequence shown here is derived from an EMBL/GenBank/DDBJ whole genome shotgun (WGS) entry which is preliminary data.</text>
</comment>
<name>A0A4S4EA09_CAMSN</name>
<proteinExistence type="predicted"/>
<keyword evidence="3" id="KW-1185">Reference proteome</keyword>
<dbReference type="EMBL" id="SDRB02006168">
    <property type="protein sequence ID" value="THG12972.1"/>
    <property type="molecule type" value="Genomic_DNA"/>
</dbReference>